<dbReference type="RefSeq" id="WP_176613520.1">
    <property type="nucleotide sequence ID" value="NZ_JABXXR010000050.1"/>
</dbReference>
<proteinExistence type="predicted"/>
<dbReference type="SMART" id="SM00028">
    <property type="entry name" value="TPR"/>
    <property type="match status" value="3"/>
</dbReference>
<dbReference type="EMBL" id="JABXXR010000050">
    <property type="protein sequence ID" value="NVN40561.1"/>
    <property type="molecule type" value="Genomic_DNA"/>
</dbReference>
<dbReference type="AlphaFoldDB" id="A0A850PHB7"/>
<accession>A0A850PHB7</accession>
<dbReference type="InterPro" id="IPR051685">
    <property type="entry name" value="Ycf3/AcsC/BcsC/TPR_MFPF"/>
</dbReference>
<dbReference type="Pfam" id="PF01075">
    <property type="entry name" value="Glyco_transf_9"/>
    <property type="match status" value="1"/>
</dbReference>
<evidence type="ECO:0000313" key="4">
    <source>
        <dbReference type="EMBL" id="NVN40561.1"/>
    </source>
</evidence>
<dbReference type="PROSITE" id="PS50005">
    <property type="entry name" value="TPR"/>
    <property type="match status" value="2"/>
</dbReference>
<dbReference type="Gene3D" id="1.25.40.10">
    <property type="entry name" value="Tetratricopeptide repeat domain"/>
    <property type="match status" value="2"/>
</dbReference>
<keyword evidence="1" id="KW-0677">Repeat</keyword>
<gene>
    <name evidence="4" type="ORF">HUK82_08290</name>
</gene>
<dbReference type="Proteomes" id="UP000585665">
    <property type="component" value="Unassembled WGS sequence"/>
</dbReference>
<dbReference type="GO" id="GO:0016757">
    <property type="term" value="F:glycosyltransferase activity"/>
    <property type="evidence" value="ECO:0007669"/>
    <property type="project" value="InterPro"/>
</dbReference>
<keyword evidence="5" id="KW-1185">Reference proteome</keyword>
<evidence type="ECO:0000256" key="3">
    <source>
        <dbReference type="PROSITE-ProRule" id="PRU00339"/>
    </source>
</evidence>
<dbReference type="SUPFAM" id="SSF48452">
    <property type="entry name" value="TPR-like"/>
    <property type="match status" value="1"/>
</dbReference>
<comment type="caution">
    <text evidence="4">The sequence shown here is derived from an EMBL/GenBank/DDBJ whole genome shotgun (WGS) entry which is preliminary data.</text>
</comment>
<name>A0A850PHB7_9PROT</name>
<evidence type="ECO:0000313" key="5">
    <source>
        <dbReference type="Proteomes" id="UP000585665"/>
    </source>
</evidence>
<dbReference type="PANTHER" id="PTHR44943">
    <property type="entry name" value="CELLULOSE SYNTHASE OPERON PROTEIN C"/>
    <property type="match status" value="1"/>
</dbReference>
<evidence type="ECO:0000256" key="1">
    <source>
        <dbReference type="ARBA" id="ARBA00022737"/>
    </source>
</evidence>
<protein>
    <submittedName>
        <fullName evidence="4">Glycosyltransferase family protein</fullName>
    </submittedName>
</protein>
<dbReference type="Gene3D" id="3.40.50.2000">
    <property type="entry name" value="Glycogen Phosphorylase B"/>
    <property type="match status" value="1"/>
</dbReference>
<dbReference type="Pfam" id="PF13432">
    <property type="entry name" value="TPR_16"/>
    <property type="match status" value="1"/>
</dbReference>
<dbReference type="InterPro" id="IPR019734">
    <property type="entry name" value="TPR_rpt"/>
</dbReference>
<feature type="repeat" description="TPR" evidence="3">
    <location>
        <begin position="82"/>
        <end position="115"/>
    </location>
</feature>
<feature type="repeat" description="TPR" evidence="3">
    <location>
        <begin position="116"/>
        <end position="149"/>
    </location>
</feature>
<keyword evidence="2 3" id="KW-0802">TPR repeat</keyword>
<reference evidence="4 5" key="1">
    <citation type="submission" date="2020-06" db="EMBL/GenBank/DDBJ databases">
        <title>Description of novel acetic acid bacteria.</title>
        <authorList>
            <person name="Sombolestani A."/>
        </authorList>
    </citation>
    <scope>NUCLEOTIDE SEQUENCE [LARGE SCALE GENOMIC DNA]</scope>
    <source>
        <strain evidence="4 5">LMG 27010</strain>
    </source>
</reference>
<organism evidence="4 5">
    <name type="scientific">Ameyamaea chiangmaiensis</name>
    <dbReference type="NCBI Taxonomy" id="442969"/>
    <lineage>
        <taxon>Bacteria</taxon>
        <taxon>Pseudomonadati</taxon>
        <taxon>Pseudomonadota</taxon>
        <taxon>Alphaproteobacteria</taxon>
        <taxon>Acetobacterales</taxon>
        <taxon>Acetobacteraceae</taxon>
        <taxon>Ameyamaea</taxon>
    </lineage>
</organism>
<dbReference type="SUPFAM" id="SSF53756">
    <property type="entry name" value="UDP-Glycosyltransferase/glycogen phosphorylase"/>
    <property type="match status" value="1"/>
</dbReference>
<keyword evidence="4" id="KW-0808">Transferase</keyword>
<sequence>MSDVLSPPPVDPALLLARAEAVALHQSGDVRAAALAYEGLLARWPDDAPTLNNYGALCRRAGALEISLACLRRALQADDRAPDSWSNFGNTLAELERYDEAVQAYVACLKLRPDHRDALSNLGVVLDRSGRHAEAISILDCALALDPENAKFHTNRALANLALGNYRAGFDEYEWRWQTPEMRRHAVAGPVWDGAPYPGRRLLVYTEGGFGDVLQFIRFVPLAAAQGGEVVVCVPTALVSLLSRVPGVTAIADTLDALGAVDIVCPIMSLPRALGLDLNAIAPGTPYLEALPGCIAHWRARVGAHASNRLRVGLVWSGGSHLDHDEAAMMNLKRSLTLSDLSPLLALAGVDFHSLQVGAPACQAAGTCVIDHGAGLTSFDETAGLATCMDLIITVDTSVAHLAGALGRPVWVLSRFDQCWRWLSGRTDSPWYASLTLYQQSTPGDWSAPVSAMVRDLGALAADVAMCPEIS</sequence>
<dbReference type="InterPro" id="IPR011990">
    <property type="entry name" value="TPR-like_helical_dom_sf"/>
</dbReference>
<dbReference type="PANTHER" id="PTHR44943:SF4">
    <property type="entry name" value="TPR REPEAT-CONTAINING PROTEIN MJ0798"/>
    <property type="match status" value="1"/>
</dbReference>
<evidence type="ECO:0000256" key="2">
    <source>
        <dbReference type="ARBA" id="ARBA00022803"/>
    </source>
</evidence>
<dbReference type="InterPro" id="IPR002201">
    <property type="entry name" value="Glyco_trans_9"/>
</dbReference>